<gene>
    <name evidence="1" type="ORF">AR1Y2_1182</name>
</gene>
<evidence type="ECO:0000313" key="2">
    <source>
        <dbReference type="Proteomes" id="UP000298653"/>
    </source>
</evidence>
<keyword evidence="2" id="KW-1185">Reference proteome</keyword>
<dbReference type="KEGG" id="arf:AR1Y2_1182"/>
<name>A0A4P8IB16_9FIRM</name>
<protein>
    <submittedName>
        <fullName evidence="1">Uncharacterized protein</fullName>
    </submittedName>
</protein>
<reference evidence="1 2" key="1">
    <citation type="submission" date="2019-05" db="EMBL/GenBank/DDBJ databases">
        <title>Complete genome sequencing of Anaerostipes rhamnosivorans.</title>
        <authorList>
            <person name="Bui T.P.N."/>
            <person name="de Vos W.M."/>
        </authorList>
    </citation>
    <scope>NUCLEOTIDE SEQUENCE [LARGE SCALE GENOMIC DNA]</scope>
    <source>
        <strain evidence="1 2">1y2</strain>
    </source>
</reference>
<proteinExistence type="predicted"/>
<evidence type="ECO:0000313" key="1">
    <source>
        <dbReference type="EMBL" id="QCP34636.1"/>
    </source>
</evidence>
<dbReference type="Proteomes" id="UP000298653">
    <property type="component" value="Chromosome"/>
</dbReference>
<dbReference type="OrthoDB" id="9771791at2"/>
<sequence>MKARDTKLPETVQHYTEKDDGNRFVYHQKDLDATQKTVLVMKDAEILVGICDSTGDFDDTSEYQLLIRLLKERTILGDDGVRRLRKKKKLKNHPKSC</sequence>
<accession>A0A4P8IB16</accession>
<dbReference type="AlphaFoldDB" id="A0A4P8IB16"/>
<dbReference type="RefSeq" id="WP_137328154.1">
    <property type="nucleotide sequence ID" value="NZ_CP040058.1"/>
</dbReference>
<organism evidence="1 2">
    <name type="scientific">Anaerostipes rhamnosivorans</name>
    <dbReference type="NCBI Taxonomy" id="1229621"/>
    <lineage>
        <taxon>Bacteria</taxon>
        <taxon>Bacillati</taxon>
        <taxon>Bacillota</taxon>
        <taxon>Clostridia</taxon>
        <taxon>Lachnospirales</taxon>
        <taxon>Lachnospiraceae</taxon>
        <taxon>Anaerostipes</taxon>
    </lineage>
</organism>
<dbReference type="EMBL" id="CP040058">
    <property type="protein sequence ID" value="QCP34636.1"/>
    <property type="molecule type" value="Genomic_DNA"/>
</dbReference>